<keyword evidence="5" id="KW-1185">Reference proteome</keyword>
<proteinExistence type="inferred from homology"/>
<evidence type="ECO:0000259" key="3">
    <source>
        <dbReference type="Pfam" id="PF00881"/>
    </source>
</evidence>
<dbReference type="PANTHER" id="PTHR43673:SF10">
    <property type="entry name" value="NADH DEHYDROGENASE_NAD(P)H NITROREDUCTASE XCC3605-RELATED"/>
    <property type="match status" value="1"/>
</dbReference>
<dbReference type="Gene3D" id="3.40.109.10">
    <property type="entry name" value="NADH Oxidase"/>
    <property type="match status" value="1"/>
</dbReference>
<gene>
    <name evidence="4" type="ORF">AB0887_33910</name>
</gene>
<feature type="domain" description="Nitroreductase" evidence="3">
    <location>
        <begin position="21"/>
        <end position="66"/>
    </location>
</feature>
<dbReference type="EMBL" id="JBEYRS010000020">
    <property type="protein sequence ID" value="MEW2366934.1"/>
    <property type="molecule type" value="Genomic_DNA"/>
</dbReference>
<evidence type="ECO:0000313" key="5">
    <source>
        <dbReference type="Proteomes" id="UP001553843"/>
    </source>
</evidence>
<keyword evidence="2" id="KW-0560">Oxidoreductase</keyword>
<dbReference type="SUPFAM" id="SSF55469">
    <property type="entry name" value="FMN-dependent nitroreductase-like"/>
    <property type="match status" value="1"/>
</dbReference>
<evidence type="ECO:0000313" key="4">
    <source>
        <dbReference type="EMBL" id="MEW2366934.1"/>
    </source>
</evidence>
<feature type="domain" description="Nitroreductase" evidence="3">
    <location>
        <begin position="82"/>
        <end position="159"/>
    </location>
</feature>
<dbReference type="RefSeq" id="WP_359773504.1">
    <property type="nucleotide sequence ID" value="NZ_JBEYRR010000001.1"/>
</dbReference>
<dbReference type="InterPro" id="IPR029479">
    <property type="entry name" value="Nitroreductase"/>
</dbReference>
<comment type="caution">
    <text evidence="4">The sequence shown here is derived from an EMBL/GenBank/DDBJ whole genome shotgun (WGS) entry which is preliminary data.</text>
</comment>
<reference evidence="4 5" key="1">
    <citation type="submission" date="2024-06" db="EMBL/GenBank/DDBJ databases">
        <title>The Natural Products Discovery Center: Release of the First 8490 Sequenced Strains for Exploring Actinobacteria Biosynthetic Diversity.</title>
        <authorList>
            <person name="Kalkreuter E."/>
            <person name="Kautsar S.A."/>
            <person name="Yang D."/>
            <person name="Bader C.D."/>
            <person name="Teijaro C.N."/>
            <person name="Fluegel L."/>
            <person name="Davis C.M."/>
            <person name="Simpson J.R."/>
            <person name="Lauterbach L."/>
            <person name="Steele A.D."/>
            <person name="Gui C."/>
            <person name="Meng S."/>
            <person name="Li G."/>
            <person name="Viehrig K."/>
            <person name="Ye F."/>
            <person name="Su P."/>
            <person name="Kiefer A.F."/>
            <person name="Nichols A."/>
            <person name="Cepeda A.J."/>
            <person name="Yan W."/>
            <person name="Fan B."/>
            <person name="Jiang Y."/>
            <person name="Adhikari A."/>
            <person name="Zheng C.-J."/>
            <person name="Schuster L."/>
            <person name="Cowan T.M."/>
            <person name="Smanski M.J."/>
            <person name="Chevrette M.G."/>
            <person name="De Carvalho L.P.S."/>
            <person name="Shen B."/>
        </authorList>
    </citation>
    <scope>NUCLEOTIDE SEQUENCE [LARGE SCALE GENOMIC DNA]</scope>
    <source>
        <strain evidence="4 5">NPDC047833</strain>
    </source>
</reference>
<evidence type="ECO:0000256" key="2">
    <source>
        <dbReference type="ARBA" id="ARBA00023002"/>
    </source>
</evidence>
<name>A0ABV3M6S4_9ACTN</name>
<comment type="similarity">
    <text evidence="1">Belongs to the nitroreductase family.</text>
</comment>
<sequence length="192" mass="20581">MLSDVSTSTARPPADAVLEVLRTRSAVRHYTGDPVDDILIDRMLDAAIAAPTAANRQAWAFVAIREGINVRRVRAFAPGIIGDPSVIVVACVDRNRCAEDPGGGHSQLCLAMAVENLLLAAHAQGLGACPVSSFCGPAIGRLLELPSHVEPRFIVPIGYPAQELASPCRRNRNEVISYERWGKVTRPPARIG</sequence>
<protein>
    <submittedName>
        <fullName evidence="4">Nitroreductase family protein</fullName>
    </submittedName>
</protein>
<dbReference type="PANTHER" id="PTHR43673">
    <property type="entry name" value="NAD(P)H NITROREDUCTASE YDGI-RELATED"/>
    <property type="match status" value="1"/>
</dbReference>
<dbReference type="Proteomes" id="UP001553843">
    <property type="component" value="Unassembled WGS sequence"/>
</dbReference>
<accession>A0ABV3M6S4</accession>
<dbReference type="Pfam" id="PF00881">
    <property type="entry name" value="Nitroreductase"/>
    <property type="match status" value="2"/>
</dbReference>
<evidence type="ECO:0000256" key="1">
    <source>
        <dbReference type="ARBA" id="ARBA00007118"/>
    </source>
</evidence>
<dbReference type="InterPro" id="IPR000415">
    <property type="entry name" value="Nitroreductase-like"/>
</dbReference>
<organism evidence="4 5">
    <name type="scientific">Streptomyces huasconensis</name>
    <dbReference type="NCBI Taxonomy" id="1854574"/>
    <lineage>
        <taxon>Bacteria</taxon>
        <taxon>Bacillati</taxon>
        <taxon>Actinomycetota</taxon>
        <taxon>Actinomycetes</taxon>
        <taxon>Kitasatosporales</taxon>
        <taxon>Streptomycetaceae</taxon>
        <taxon>Streptomyces</taxon>
    </lineage>
</organism>